<dbReference type="CDD" id="cd01347">
    <property type="entry name" value="ligand_gated_channel"/>
    <property type="match status" value="1"/>
</dbReference>
<evidence type="ECO:0000256" key="2">
    <source>
        <dbReference type="ARBA" id="ARBA00022448"/>
    </source>
</evidence>
<feature type="domain" description="TonB-dependent receptor plug" evidence="12">
    <location>
        <begin position="130"/>
        <end position="233"/>
    </location>
</feature>
<dbReference type="GO" id="GO:0009279">
    <property type="term" value="C:cell outer membrane"/>
    <property type="evidence" value="ECO:0007669"/>
    <property type="project" value="UniProtKB-SubCell"/>
</dbReference>
<dbReference type="InterPro" id="IPR036942">
    <property type="entry name" value="Beta-barrel_TonB_sf"/>
</dbReference>
<evidence type="ECO:0000256" key="8">
    <source>
        <dbReference type="PROSITE-ProRule" id="PRU01360"/>
    </source>
</evidence>
<dbReference type="PANTHER" id="PTHR40980">
    <property type="entry name" value="PLUG DOMAIN-CONTAINING PROTEIN"/>
    <property type="match status" value="1"/>
</dbReference>
<evidence type="ECO:0000256" key="3">
    <source>
        <dbReference type="ARBA" id="ARBA00022452"/>
    </source>
</evidence>
<feature type="signal peptide" evidence="10">
    <location>
        <begin position="1"/>
        <end position="21"/>
    </location>
</feature>
<dbReference type="Pfam" id="PF13715">
    <property type="entry name" value="CarbopepD_reg_2"/>
    <property type="match status" value="1"/>
</dbReference>
<gene>
    <name evidence="13" type="ORF">FCL42_17280</name>
</gene>
<keyword evidence="10" id="KW-0732">Signal</keyword>
<evidence type="ECO:0000259" key="11">
    <source>
        <dbReference type="Pfam" id="PF00593"/>
    </source>
</evidence>
<accession>A0A4U1BNV6</accession>
<reference evidence="13 14" key="1">
    <citation type="submission" date="2019-04" db="EMBL/GenBank/DDBJ databases">
        <authorList>
            <person name="Hwang J.C."/>
        </authorList>
    </citation>
    <scope>NUCLEOTIDE SEQUENCE [LARGE SCALE GENOMIC DNA]</scope>
    <source>
        <strain evidence="13 14">IMCC35002</strain>
    </source>
</reference>
<evidence type="ECO:0000313" key="14">
    <source>
        <dbReference type="Proteomes" id="UP000305675"/>
    </source>
</evidence>
<dbReference type="PANTHER" id="PTHR40980:SF4">
    <property type="entry name" value="TONB-DEPENDENT RECEPTOR-LIKE BETA-BARREL DOMAIN-CONTAINING PROTEIN"/>
    <property type="match status" value="1"/>
</dbReference>
<keyword evidence="4 8" id="KW-0812">Transmembrane</keyword>
<dbReference type="InterPro" id="IPR012910">
    <property type="entry name" value="Plug_dom"/>
</dbReference>
<comment type="subcellular location">
    <subcellularLocation>
        <location evidence="1 8">Cell outer membrane</location>
        <topology evidence="1 8">Multi-pass membrane protein</topology>
    </subcellularLocation>
</comment>
<dbReference type="InterPro" id="IPR037066">
    <property type="entry name" value="Plug_dom_sf"/>
</dbReference>
<comment type="similarity">
    <text evidence="8 9">Belongs to the TonB-dependent receptor family.</text>
</comment>
<dbReference type="EMBL" id="SWCJ01000017">
    <property type="protein sequence ID" value="TKB51779.1"/>
    <property type="molecule type" value="Genomic_DNA"/>
</dbReference>
<name>A0A4U1BNV6_9GAMM</name>
<evidence type="ECO:0000256" key="1">
    <source>
        <dbReference type="ARBA" id="ARBA00004571"/>
    </source>
</evidence>
<organism evidence="13 14">
    <name type="scientific">Ferrimonas aestuarii</name>
    <dbReference type="NCBI Taxonomy" id="2569539"/>
    <lineage>
        <taxon>Bacteria</taxon>
        <taxon>Pseudomonadati</taxon>
        <taxon>Pseudomonadota</taxon>
        <taxon>Gammaproteobacteria</taxon>
        <taxon>Alteromonadales</taxon>
        <taxon>Ferrimonadaceae</taxon>
        <taxon>Ferrimonas</taxon>
    </lineage>
</organism>
<keyword evidence="5 9" id="KW-0798">TonB box</keyword>
<dbReference type="Gene3D" id="2.170.130.10">
    <property type="entry name" value="TonB-dependent receptor, plug domain"/>
    <property type="match status" value="1"/>
</dbReference>
<dbReference type="Pfam" id="PF00593">
    <property type="entry name" value="TonB_dep_Rec_b-barrel"/>
    <property type="match status" value="1"/>
</dbReference>
<evidence type="ECO:0000256" key="7">
    <source>
        <dbReference type="ARBA" id="ARBA00023237"/>
    </source>
</evidence>
<proteinExistence type="inferred from homology"/>
<evidence type="ECO:0000256" key="4">
    <source>
        <dbReference type="ARBA" id="ARBA00022692"/>
    </source>
</evidence>
<dbReference type="AlphaFoldDB" id="A0A4U1BNV6"/>
<feature type="domain" description="TonB-dependent receptor-like beta-barrel" evidence="11">
    <location>
        <begin position="432"/>
        <end position="863"/>
    </location>
</feature>
<dbReference type="OrthoDB" id="8727862at2"/>
<evidence type="ECO:0000256" key="10">
    <source>
        <dbReference type="SAM" id="SignalP"/>
    </source>
</evidence>
<dbReference type="NCBIfam" id="TIGR01782">
    <property type="entry name" value="TonB-Xanth-Caul"/>
    <property type="match status" value="1"/>
</dbReference>
<evidence type="ECO:0000256" key="5">
    <source>
        <dbReference type="ARBA" id="ARBA00023077"/>
    </source>
</evidence>
<dbReference type="InterPro" id="IPR039426">
    <property type="entry name" value="TonB-dep_rcpt-like"/>
</dbReference>
<dbReference type="Proteomes" id="UP000305675">
    <property type="component" value="Unassembled WGS sequence"/>
</dbReference>
<keyword evidence="2 8" id="KW-0813">Transport</keyword>
<dbReference type="InterPro" id="IPR013784">
    <property type="entry name" value="Carb-bd-like_fold"/>
</dbReference>
<keyword evidence="13" id="KW-0675">Receptor</keyword>
<keyword evidence="14" id="KW-1185">Reference proteome</keyword>
<evidence type="ECO:0000313" key="13">
    <source>
        <dbReference type="EMBL" id="TKB51779.1"/>
    </source>
</evidence>
<keyword evidence="6 8" id="KW-0472">Membrane</keyword>
<dbReference type="RefSeq" id="WP_136864684.1">
    <property type="nucleotide sequence ID" value="NZ_SWCJ01000017.1"/>
</dbReference>
<evidence type="ECO:0000256" key="6">
    <source>
        <dbReference type="ARBA" id="ARBA00023136"/>
    </source>
</evidence>
<dbReference type="InterPro" id="IPR010104">
    <property type="entry name" value="TonB_rcpt_bac"/>
</dbReference>
<dbReference type="SUPFAM" id="SSF49452">
    <property type="entry name" value="Starch-binding domain-like"/>
    <property type="match status" value="1"/>
</dbReference>
<comment type="caution">
    <text evidence="13">The sequence shown here is derived from an EMBL/GenBank/DDBJ whole genome shotgun (WGS) entry which is preliminary data.</text>
</comment>
<keyword evidence="7 8" id="KW-0998">Cell outer membrane</keyword>
<feature type="chain" id="PRO_5020906067" evidence="10">
    <location>
        <begin position="22"/>
        <end position="914"/>
    </location>
</feature>
<dbReference type="PROSITE" id="PS52016">
    <property type="entry name" value="TONB_DEPENDENT_REC_3"/>
    <property type="match status" value="1"/>
</dbReference>
<dbReference type="GO" id="GO:0030246">
    <property type="term" value="F:carbohydrate binding"/>
    <property type="evidence" value="ECO:0007669"/>
    <property type="project" value="InterPro"/>
</dbReference>
<sequence>MFRFRAGLSPLLLAMAATGFASPSWSAGRIDGIIKDADSQLPLQGAIVRIEELQLEQSAARDGRFNFPQVEAGDYTLTVSYLGAKPQQLKVTVLDDKVASAQIDLTGLTERIEVLGQRGSLSRSLNQQRAADNLVSVVSADAIGQFPDTNVSEALQRVPGVSIERDQGEGRFVRVRGMAPDYNAVSMNGARLPAPEDDRRAVALDVIPSDLLETLEVTKTLTPDMDADSLGGAIEVKSLSAFDRDDTYVNMSAEGSYDSLTENTNPKLAASYSDRFNDDTLGVALAASWYDRDFGSDNVETGGKWDFDESPALLEEAEQRDYQISRERIGLGANFDYRPSDDVDFFLRTLYSDYNDDEVRNANVIEWADPIASGDSTDAEVARELKQRTEEQSIYSAVLGGQWRPELWTLDYQASWSQAKADKPRYIDGAKFEGEFENIGFTDTETPHISAPDAFFDASEYELDKVELGENHTEDTVISAKVDFTRDLSLRDNPAEIKFGGKYSTREKTADETVWVYEDFEDQGISGDDLNMSHFAGGEVDYNLGRFGPSIQAAGIWNLVNGLSSDDALDEVESTINDYRIDEDLMAAYLMGTMDIGELRVLGGVRYERLERDTKGYGYNDIEERFDPISTSSDNDHWLPSLHFKYSLSDKTQLRASWSNTLVRPTFGQLAPGFFIEEDDGDMEASFGNPNLEPLESMNWDIGIEHYLGGVGVLSANLYYKDIKNFIYEADLGGYGAYTDFNKAQTFINGDDAYIYGAELAYVQEFTFLPDPFKGLLFSTNFTLSDSEATIDWFDDDQLMSRDIPLPSQSELTANASLGYENSYVSLRLSAAYKSEYLVEVDSLDDANHDIYEDEHLQWDFVAKGFITSDVIVYFKAINLTDEPFYTYTGNRSYNAQYEEYGRTFQLGIQYNNF</sequence>
<dbReference type="InterPro" id="IPR000531">
    <property type="entry name" value="Beta-barrel_TonB"/>
</dbReference>
<dbReference type="Pfam" id="PF07715">
    <property type="entry name" value="Plug"/>
    <property type="match status" value="1"/>
</dbReference>
<dbReference type="Gene3D" id="2.40.170.20">
    <property type="entry name" value="TonB-dependent receptor, beta-barrel domain"/>
    <property type="match status" value="1"/>
</dbReference>
<keyword evidence="3 8" id="KW-1134">Transmembrane beta strand</keyword>
<dbReference type="SUPFAM" id="SSF56935">
    <property type="entry name" value="Porins"/>
    <property type="match status" value="1"/>
</dbReference>
<protein>
    <submittedName>
        <fullName evidence="13">TonB-dependent receptor</fullName>
    </submittedName>
</protein>
<evidence type="ECO:0000256" key="9">
    <source>
        <dbReference type="RuleBase" id="RU003357"/>
    </source>
</evidence>
<evidence type="ECO:0000259" key="12">
    <source>
        <dbReference type="Pfam" id="PF07715"/>
    </source>
</evidence>
<dbReference type="Gene3D" id="2.60.40.1120">
    <property type="entry name" value="Carboxypeptidase-like, regulatory domain"/>
    <property type="match status" value="1"/>
</dbReference>